<reference evidence="1 2" key="1">
    <citation type="submission" date="2018-08" db="EMBL/GenBank/DDBJ databases">
        <title>A genome reference for cultivated species of the human gut microbiota.</title>
        <authorList>
            <person name="Zou Y."/>
            <person name="Xue W."/>
            <person name="Luo G."/>
        </authorList>
    </citation>
    <scope>NUCLEOTIDE SEQUENCE [LARGE SCALE GENOMIC DNA]</scope>
    <source>
        <strain evidence="1 2">AF19-21</strain>
    </source>
</reference>
<keyword evidence="1" id="KW-0378">Hydrolase</keyword>
<dbReference type="Gene3D" id="3.40.50.1000">
    <property type="entry name" value="HAD superfamily/HAD-like"/>
    <property type="match status" value="1"/>
</dbReference>
<dbReference type="Pfam" id="PF08282">
    <property type="entry name" value="Hydrolase_3"/>
    <property type="match status" value="1"/>
</dbReference>
<dbReference type="GO" id="GO:0000287">
    <property type="term" value="F:magnesium ion binding"/>
    <property type="evidence" value="ECO:0007669"/>
    <property type="project" value="TreeGrafter"/>
</dbReference>
<comment type="caution">
    <text evidence="1">The sequence shown here is derived from an EMBL/GenBank/DDBJ whole genome shotgun (WGS) entry which is preliminary data.</text>
</comment>
<organism evidence="1 2">
    <name type="scientific">Hungatella hathewayi</name>
    <dbReference type="NCBI Taxonomy" id="154046"/>
    <lineage>
        <taxon>Bacteria</taxon>
        <taxon>Bacillati</taxon>
        <taxon>Bacillota</taxon>
        <taxon>Clostridia</taxon>
        <taxon>Lachnospirales</taxon>
        <taxon>Lachnospiraceae</taxon>
        <taxon>Hungatella</taxon>
    </lineage>
</organism>
<dbReference type="NCBIfam" id="TIGR01484">
    <property type="entry name" value="HAD-SF-IIB"/>
    <property type="match status" value="1"/>
</dbReference>
<dbReference type="RefSeq" id="WP_025654152.1">
    <property type="nucleotide sequence ID" value="NZ_QVIA01000029.1"/>
</dbReference>
<dbReference type="InterPro" id="IPR036412">
    <property type="entry name" value="HAD-like_sf"/>
</dbReference>
<sequence length="285" mass="32934">MRTLYISDLDGTLLNSRKEITDYSSEIINSCIASGVLFSIATARMPYGCDYRLQKLHLQVPAILTNGVFLYDFSTKKYLHAEVIDQEAAEKVISAFEENKRDCFLYLFQDEEISICYGNDKLKEQEQYYSIRAQESCKKIYRTDDYRKEMACGAVVYFALTGEKKELDPVCKSLDKISGIHYACYLNIYNNLYCLEVFSDKASKKNALLRLKAMLNYDELVVFGDNWNDMPMIDIADRSYAPENALPEIKKVVTAVLESCNNDGVAKFLKNEWEQRQLDNTRLRR</sequence>
<dbReference type="Gene3D" id="3.30.1240.10">
    <property type="match status" value="1"/>
</dbReference>
<evidence type="ECO:0000313" key="2">
    <source>
        <dbReference type="Proteomes" id="UP000261111"/>
    </source>
</evidence>
<dbReference type="InterPro" id="IPR006379">
    <property type="entry name" value="HAD-SF_hydro_IIB"/>
</dbReference>
<dbReference type="GO" id="GO:0016791">
    <property type="term" value="F:phosphatase activity"/>
    <property type="evidence" value="ECO:0007669"/>
    <property type="project" value="TreeGrafter"/>
</dbReference>
<dbReference type="SUPFAM" id="SSF56784">
    <property type="entry name" value="HAD-like"/>
    <property type="match status" value="1"/>
</dbReference>
<proteinExistence type="predicted"/>
<name>A0A3E2WIH5_9FIRM</name>
<protein>
    <submittedName>
        <fullName evidence="1">HAD-IIB family hydrolase</fullName>
    </submittedName>
</protein>
<accession>A0A3E2WIH5</accession>
<dbReference type="PROSITE" id="PS01229">
    <property type="entry name" value="COF_2"/>
    <property type="match status" value="1"/>
</dbReference>
<dbReference type="Proteomes" id="UP000261111">
    <property type="component" value="Unassembled WGS sequence"/>
</dbReference>
<dbReference type="AlphaFoldDB" id="A0A3E2WIH5"/>
<dbReference type="EMBL" id="QVIA01000029">
    <property type="protein sequence ID" value="RGC26114.1"/>
    <property type="molecule type" value="Genomic_DNA"/>
</dbReference>
<dbReference type="PANTHER" id="PTHR10000">
    <property type="entry name" value="PHOSPHOSERINE PHOSPHATASE"/>
    <property type="match status" value="1"/>
</dbReference>
<dbReference type="InterPro" id="IPR023214">
    <property type="entry name" value="HAD_sf"/>
</dbReference>
<evidence type="ECO:0000313" key="1">
    <source>
        <dbReference type="EMBL" id="RGC26114.1"/>
    </source>
</evidence>
<dbReference type="GO" id="GO:0005829">
    <property type="term" value="C:cytosol"/>
    <property type="evidence" value="ECO:0007669"/>
    <property type="project" value="TreeGrafter"/>
</dbReference>
<dbReference type="GeneID" id="93332183"/>
<gene>
    <name evidence="1" type="ORF">DWX41_19650</name>
</gene>
<dbReference type="PANTHER" id="PTHR10000:SF8">
    <property type="entry name" value="HAD SUPERFAMILY HYDROLASE-LIKE, TYPE 3"/>
    <property type="match status" value="1"/>
</dbReference>